<dbReference type="SUPFAM" id="SSF48452">
    <property type="entry name" value="TPR-like"/>
    <property type="match status" value="1"/>
</dbReference>
<feature type="compositionally biased region" description="Polar residues" evidence="10">
    <location>
        <begin position="282"/>
        <end position="294"/>
    </location>
</feature>
<keyword evidence="6" id="KW-0966">Cell projection</keyword>
<comment type="caution">
    <text evidence="11">The sequence shown here is derived from an EMBL/GenBank/DDBJ whole genome shotgun (WGS) entry which is preliminary data.</text>
</comment>
<accession>A0AAD5SJU3</accession>
<keyword evidence="12" id="KW-1185">Reference proteome</keyword>
<feature type="repeat" description="TPR" evidence="9">
    <location>
        <begin position="110"/>
        <end position="143"/>
    </location>
</feature>
<dbReference type="InterPro" id="IPR019734">
    <property type="entry name" value="TPR_rpt"/>
</dbReference>
<dbReference type="GO" id="GO:0005930">
    <property type="term" value="C:axoneme"/>
    <property type="evidence" value="ECO:0007669"/>
    <property type="project" value="UniProtKB-SubCell"/>
</dbReference>
<protein>
    <recommendedName>
        <fullName evidence="7">Outer dynein arm-docking complex subunit 4</fullName>
    </recommendedName>
    <alternativeName>
        <fullName evidence="8">Tetratricopeptide repeat protein 25</fullName>
    </alternativeName>
</protein>
<keyword evidence="5" id="KW-0206">Cytoskeleton</keyword>
<reference evidence="11" key="1">
    <citation type="submission" date="2020-05" db="EMBL/GenBank/DDBJ databases">
        <title>Phylogenomic resolution of chytrid fungi.</title>
        <authorList>
            <person name="Stajich J.E."/>
            <person name="Amses K."/>
            <person name="Simmons R."/>
            <person name="Seto K."/>
            <person name="Myers J."/>
            <person name="Bonds A."/>
            <person name="Quandt C.A."/>
            <person name="Barry K."/>
            <person name="Liu P."/>
            <person name="Grigoriev I."/>
            <person name="Longcore J.E."/>
            <person name="James T.Y."/>
        </authorList>
    </citation>
    <scope>NUCLEOTIDE SEQUENCE</scope>
    <source>
        <strain evidence="11">JEL0318</strain>
    </source>
</reference>
<evidence type="ECO:0000256" key="5">
    <source>
        <dbReference type="ARBA" id="ARBA00023212"/>
    </source>
</evidence>
<sequence length="302" mass="33056">MPLAPGPHLPGRWANTPRGGGGWSGVVAVPRVEVKEEKPVVGRSARGEGEKVARPLTDAEKSAKTVAQAFETIHNALDKELYEDAIRAAKGLLAKVNDLPKLTNRDAVIAELYGSLGTTYAAMGNTKEALQYHRKDLTIAKDQNHSPSLHRSLANLGRLYVQLHKYKEAASTFRELLSHLPTEPSHDESEETSAEHVWVLHDLGRCYYRLEEYEKAAECGGKGVTIADGSRDKRWGLDCRLLLGQSQAALNFAKELHDDRLVGWLTNTLEEAKSEKTKEGRASTTAEGRSSTTAALQAVKAI</sequence>
<dbReference type="InterPro" id="IPR011990">
    <property type="entry name" value="TPR-like_helical_dom_sf"/>
</dbReference>
<evidence type="ECO:0000256" key="10">
    <source>
        <dbReference type="SAM" id="MobiDB-lite"/>
    </source>
</evidence>
<evidence type="ECO:0000256" key="2">
    <source>
        <dbReference type="ARBA" id="ARBA00022490"/>
    </source>
</evidence>
<keyword evidence="4 9" id="KW-0802">TPR repeat</keyword>
<dbReference type="AlphaFoldDB" id="A0AAD5SJU3"/>
<evidence type="ECO:0000313" key="11">
    <source>
        <dbReference type="EMBL" id="KAJ3057038.1"/>
    </source>
</evidence>
<organism evidence="11 12">
    <name type="scientific">Rhizophlyctis rosea</name>
    <dbReference type="NCBI Taxonomy" id="64517"/>
    <lineage>
        <taxon>Eukaryota</taxon>
        <taxon>Fungi</taxon>
        <taxon>Fungi incertae sedis</taxon>
        <taxon>Chytridiomycota</taxon>
        <taxon>Chytridiomycota incertae sedis</taxon>
        <taxon>Chytridiomycetes</taxon>
        <taxon>Rhizophlyctidales</taxon>
        <taxon>Rhizophlyctidaceae</taxon>
        <taxon>Rhizophlyctis</taxon>
    </lineage>
</organism>
<proteinExistence type="predicted"/>
<evidence type="ECO:0000256" key="9">
    <source>
        <dbReference type="PROSITE-ProRule" id="PRU00339"/>
    </source>
</evidence>
<name>A0AAD5SJU3_9FUNG</name>
<evidence type="ECO:0000256" key="8">
    <source>
        <dbReference type="ARBA" id="ARBA00034143"/>
    </source>
</evidence>
<keyword evidence="3" id="KW-0677">Repeat</keyword>
<dbReference type="Gene3D" id="1.25.40.10">
    <property type="entry name" value="Tetratricopeptide repeat domain"/>
    <property type="match status" value="1"/>
</dbReference>
<evidence type="ECO:0000313" key="12">
    <source>
        <dbReference type="Proteomes" id="UP001212841"/>
    </source>
</evidence>
<evidence type="ECO:0000256" key="4">
    <source>
        <dbReference type="ARBA" id="ARBA00022803"/>
    </source>
</evidence>
<evidence type="ECO:0000256" key="1">
    <source>
        <dbReference type="ARBA" id="ARBA00004430"/>
    </source>
</evidence>
<dbReference type="PANTHER" id="PTHR23040:SF1">
    <property type="entry name" value="OUTER DYNEIN ARM-DOCKING COMPLEX SUBUNIT 4"/>
    <property type="match status" value="1"/>
</dbReference>
<feature type="repeat" description="TPR" evidence="9">
    <location>
        <begin position="150"/>
        <end position="183"/>
    </location>
</feature>
<feature type="region of interest" description="Disordered" evidence="10">
    <location>
        <begin position="1"/>
        <end position="21"/>
    </location>
</feature>
<dbReference type="EMBL" id="JADGJD010000013">
    <property type="protein sequence ID" value="KAJ3057038.1"/>
    <property type="molecule type" value="Genomic_DNA"/>
</dbReference>
<gene>
    <name evidence="11" type="primary">TTC25_1</name>
    <name evidence="11" type="ORF">HK097_001522</name>
</gene>
<comment type="subcellular location">
    <subcellularLocation>
        <location evidence="1">Cytoplasm</location>
        <location evidence="1">Cytoskeleton</location>
        <location evidence="1">Cilium axoneme</location>
    </subcellularLocation>
</comment>
<dbReference type="PROSITE" id="PS50005">
    <property type="entry name" value="TPR"/>
    <property type="match status" value="2"/>
</dbReference>
<keyword evidence="2" id="KW-0963">Cytoplasm</keyword>
<evidence type="ECO:0000256" key="7">
    <source>
        <dbReference type="ARBA" id="ARBA00034139"/>
    </source>
</evidence>
<dbReference type="SMART" id="SM00028">
    <property type="entry name" value="TPR"/>
    <property type="match status" value="3"/>
</dbReference>
<evidence type="ECO:0000256" key="6">
    <source>
        <dbReference type="ARBA" id="ARBA00023273"/>
    </source>
</evidence>
<dbReference type="Proteomes" id="UP001212841">
    <property type="component" value="Unassembled WGS sequence"/>
</dbReference>
<evidence type="ECO:0000256" key="3">
    <source>
        <dbReference type="ARBA" id="ARBA00022737"/>
    </source>
</evidence>
<dbReference type="Pfam" id="PF13424">
    <property type="entry name" value="TPR_12"/>
    <property type="match status" value="1"/>
</dbReference>
<dbReference type="InterPro" id="IPR040111">
    <property type="entry name" value="ODAD4"/>
</dbReference>
<feature type="region of interest" description="Disordered" evidence="10">
    <location>
        <begin position="273"/>
        <end position="294"/>
    </location>
</feature>
<dbReference type="PANTHER" id="PTHR23040">
    <property type="match status" value="1"/>
</dbReference>